<dbReference type="InParanoid" id="A0A7R8UYW2"/>
<protein>
    <submittedName>
        <fullName evidence="1">Uncharacterized protein</fullName>
    </submittedName>
</protein>
<proteinExistence type="predicted"/>
<organism evidence="1 2">
    <name type="scientific">Hermetia illucens</name>
    <name type="common">Black soldier fly</name>
    <dbReference type="NCBI Taxonomy" id="343691"/>
    <lineage>
        <taxon>Eukaryota</taxon>
        <taxon>Metazoa</taxon>
        <taxon>Ecdysozoa</taxon>
        <taxon>Arthropoda</taxon>
        <taxon>Hexapoda</taxon>
        <taxon>Insecta</taxon>
        <taxon>Pterygota</taxon>
        <taxon>Neoptera</taxon>
        <taxon>Endopterygota</taxon>
        <taxon>Diptera</taxon>
        <taxon>Brachycera</taxon>
        <taxon>Stratiomyomorpha</taxon>
        <taxon>Stratiomyidae</taxon>
        <taxon>Hermetiinae</taxon>
        <taxon>Hermetia</taxon>
    </lineage>
</organism>
<dbReference type="AlphaFoldDB" id="A0A7R8UYW2"/>
<keyword evidence="2" id="KW-1185">Reference proteome</keyword>
<sequence length="133" mass="14374">MSPEKVIFNDLDLHGIGYKGIGMGLALGQEVEGKTSKEGVDAWGLAGFIEDLIGNVLRAILVLKDVGAVAKYPALYEAESLHLGWGAIGPENEAEDEEWADKLFIAKQLNLSWSRDVVFKDRIQGPEGTSCTA</sequence>
<dbReference type="EMBL" id="LR899013">
    <property type="protein sequence ID" value="CAD7089674.1"/>
    <property type="molecule type" value="Genomic_DNA"/>
</dbReference>
<evidence type="ECO:0000313" key="2">
    <source>
        <dbReference type="Proteomes" id="UP000594454"/>
    </source>
</evidence>
<evidence type="ECO:0000313" key="1">
    <source>
        <dbReference type="EMBL" id="CAD7089674.1"/>
    </source>
</evidence>
<dbReference type="Proteomes" id="UP000594454">
    <property type="component" value="Chromosome 5"/>
</dbReference>
<accession>A0A7R8UYW2</accession>
<name>A0A7R8UYW2_HERIL</name>
<reference evidence="1 2" key="1">
    <citation type="submission" date="2020-11" db="EMBL/GenBank/DDBJ databases">
        <authorList>
            <person name="Wallbank WR R."/>
            <person name="Pardo Diaz C."/>
            <person name="Kozak K."/>
            <person name="Martin S."/>
            <person name="Jiggins C."/>
            <person name="Moest M."/>
            <person name="Warren A I."/>
            <person name="Generalovic N T."/>
            <person name="Byers J.R.P. K."/>
            <person name="Montejo-Kovacevich G."/>
            <person name="Yen C E."/>
        </authorList>
    </citation>
    <scope>NUCLEOTIDE SEQUENCE [LARGE SCALE GENOMIC DNA]</scope>
</reference>
<gene>
    <name evidence="1" type="ORF">HERILL_LOCUS12207</name>
</gene>